<dbReference type="Gene3D" id="3.40.50.2300">
    <property type="match status" value="1"/>
</dbReference>
<dbReference type="SUPFAM" id="SSF109604">
    <property type="entry name" value="HD-domain/PDEase-like"/>
    <property type="match status" value="1"/>
</dbReference>
<dbReference type="CDD" id="cd00156">
    <property type="entry name" value="REC"/>
    <property type="match status" value="1"/>
</dbReference>
<dbReference type="Pfam" id="PF08668">
    <property type="entry name" value="HDOD"/>
    <property type="match status" value="1"/>
</dbReference>
<dbReference type="SUPFAM" id="SSF52172">
    <property type="entry name" value="CheY-like"/>
    <property type="match status" value="1"/>
</dbReference>
<dbReference type="PROSITE" id="PS50110">
    <property type="entry name" value="RESPONSE_REGULATORY"/>
    <property type="match status" value="1"/>
</dbReference>
<reference evidence="6 7" key="1">
    <citation type="submission" date="2021-03" db="EMBL/GenBank/DDBJ databases">
        <title>Oceanisphaera sp. nov., isolated from the intestine.</title>
        <authorList>
            <person name="Zhao L.-H."/>
            <person name="Shi L.-F."/>
        </authorList>
    </citation>
    <scope>NUCLEOTIDE SEQUENCE [LARGE SCALE GENOMIC DNA]</scope>
    <source>
        <strain evidence="6 7">DM8</strain>
    </source>
</reference>
<proteinExistence type="predicted"/>
<feature type="domain" description="HDOD" evidence="5">
    <location>
        <begin position="147"/>
        <end position="337"/>
    </location>
</feature>
<dbReference type="EMBL" id="JAGDFX010000017">
    <property type="protein sequence ID" value="MBO1520523.1"/>
    <property type="molecule type" value="Genomic_DNA"/>
</dbReference>
<dbReference type="InterPro" id="IPR050595">
    <property type="entry name" value="Bact_response_regulator"/>
</dbReference>
<evidence type="ECO:0000313" key="7">
    <source>
        <dbReference type="Proteomes" id="UP000664882"/>
    </source>
</evidence>
<dbReference type="PANTHER" id="PTHR44591:SF3">
    <property type="entry name" value="RESPONSE REGULATORY DOMAIN-CONTAINING PROTEIN"/>
    <property type="match status" value="1"/>
</dbReference>
<evidence type="ECO:0000313" key="6">
    <source>
        <dbReference type="EMBL" id="MBO1520523.1"/>
    </source>
</evidence>
<keyword evidence="7" id="KW-1185">Reference proteome</keyword>
<dbReference type="PROSITE" id="PS51833">
    <property type="entry name" value="HDOD"/>
    <property type="match status" value="1"/>
</dbReference>
<dbReference type="RefSeq" id="WP_208006396.1">
    <property type="nucleotide sequence ID" value="NZ_JAGDFX010000017.1"/>
</dbReference>
<dbReference type="Gene3D" id="1.10.3210.10">
    <property type="entry name" value="Hypothetical protein af1432"/>
    <property type="match status" value="1"/>
</dbReference>
<protein>
    <submittedName>
        <fullName evidence="6">Response regulator</fullName>
    </submittedName>
</protein>
<dbReference type="Proteomes" id="UP000664882">
    <property type="component" value="Unassembled WGS sequence"/>
</dbReference>
<evidence type="ECO:0000256" key="2">
    <source>
        <dbReference type="PROSITE-ProRule" id="PRU00169"/>
    </source>
</evidence>
<dbReference type="InterPro" id="IPR001789">
    <property type="entry name" value="Sig_transdc_resp-reg_receiver"/>
</dbReference>
<name>A0ABS3NIX9_9GAMM</name>
<accession>A0ABS3NIX9</accession>
<comment type="caution">
    <text evidence="6">The sequence shown here is derived from an EMBL/GenBank/DDBJ whole genome shotgun (WGS) entry which is preliminary data.</text>
</comment>
<evidence type="ECO:0000259" key="5">
    <source>
        <dbReference type="PROSITE" id="PS51833"/>
    </source>
</evidence>
<evidence type="ECO:0000256" key="1">
    <source>
        <dbReference type="ARBA" id="ARBA00022553"/>
    </source>
</evidence>
<dbReference type="InterPro" id="IPR013976">
    <property type="entry name" value="HDOD"/>
</dbReference>
<dbReference type="PANTHER" id="PTHR44591">
    <property type="entry name" value="STRESS RESPONSE REGULATOR PROTEIN 1"/>
    <property type="match status" value="1"/>
</dbReference>
<feature type="domain" description="Response regulatory" evidence="4">
    <location>
        <begin position="2"/>
        <end position="118"/>
    </location>
</feature>
<dbReference type="SMART" id="SM00448">
    <property type="entry name" value="REC"/>
    <property type="match status" value="1"/>
</dbReference>
<dbReference type="Pfam" id="PF00072">
    <property type="entry name" value="Response_reg"/>
    <property type="match status" value="1"/>
</dbReference>
<evidence type="ECO:0000259" key="4">
    <source>
        <dbReference type="PROSITE" id="PS50110"/>
    </source>
</evidence>
<evidence type="ECO:0000256" key="3">
    <source>
        <dbReference type="SAM" id="MobiDB-lite"/>
    </source>
</evidence>
<keyword evidence="1 2" id="KW-0597">Phosphoprotein</keyword>
<dbReference type="InterPro" id="IPR011006">
    <property type="entry name" value="CheY-like_superfamily"/>
</dbReference>
<gene>
    <name evidence="6" type="ORF">J3U76_12940</name>
</gene>
<organism evidence="6 7">
    <name type="scientific">Oceanisphaera pacifica</name>
    <dbReference type="NCBI Taxonomy" id="2818389"/>
    <lineage>
        <taxon>Bacteria</taxon>
        <taxon>Pseudomonadati</taxon>
        <taxon>Pseudomonadota</taxon>
        <taxon>Gammaproteobacteria</taxon>
        <taxon>Aeromonadales</taxon>
        <taxon>Aeromonadaceae</taxon>
        <taxon>Oceanisphaera</taxon>
    </lineage>
</organism>
<feature type="modified residue" description="4-aspartylphosphate" evidence="2">
    <location>
        <position position="53"/>
    </location>
</feature>
<feature type="region of interest" description="Disordered" evidence="3">
    <location>
        <begin position="394"/>
        <end position="414"/>
    </location>
</feature>
<sequence length="414" mass="44923">MDILLLEDDPFIAELVELVLSGTIAQAKVRHATGVAQAISAWHQQPAQLVICDQHLPDGSGLELVKLIRNHNKSVPIVMISAHSDRRSVISAAQQGISEFIAKPFDVNMLQQRLLPILQTVTTVNCDKALVSSLDTWLKTAFADQIRLPAELAPDAVLPLLAKSEQLSPQALTQQWQTEPLLSARLLKLANSASLKRSGKPVNRLDEAIAMLGVDMALRAAMALALDITGSLHNELLITQAKYHQGISEQIASTARAMATSLGLDGLSCYTAGLLSRAGEMAVLRTLQDFIALGGQLNESQVSLQLAQWAPQYGNKIKQQWGLPLPMRELIGAIHMPPTHITQRILLVMHLAALKVASQLDTPKALRMLRQSGLDQEKWLTSEPDATEVSVYTLTDTPASSSHTSGTNSVTQKP</sequence>